<dbReference type="Gramene" id="TraesLAC3D03G01932460.1">
    <property type="protein sequence ID" value="TraesLAC3D03G01932460.1.CDS1"/>
    <property type="gene ID" value="TraesLAC3D03G01932460"/>
</dbReference>
<evidence type="ECO:0008006" key="4">
    <source>
        <dbReference type="Google" id="ProtNLM"/>
    </source>
</evidence>
<dbReference type="Gramene" id="TraesMAC3D03G01989300.1">
    <property type="protein sequence ID" value="TraesMAC3D03G01989300.1.CDS1"/>
    <property type="gene ID" value="TraesMAC3D03G01989300"/>
</dbReference>
<feature type="signal peptide" evidence="1">
    <location>
        <begin position="1"/>
        <end position="22"/>
    </location>
</feature>
<dbReference type="Gramene" id="TraesCAD_scaffold_062468_01G000100.1">
    <property type="protein sequence ID" value="TraesCAD_scaffold_062468_01G000100.1"/>
    <property type="gene ID" value="TraesCAD_scaffold_062468_01G000100"/>
</dbReference>
<dbReference type="Gramene" id="TraesPARA_EIv1.0_1170510.1">
    <property type="protein sequence ID" value="TraesPARA_EIv1.0_1170510.1.CDS1"/>
    <property type="gene ID" value="TraesPARA_EIv1.0_1170510"/>
</dbReference>
<evidence type="ECO:0000256" key="1">
    <source>
        <dbReference type="SAM" id="SignalP"/>
    </source>
</evidence>
<dbReference type="Gramene" id="TraesSTA3D03G01986230.1">
    <property type="protein sequence ID" value="TraesSTA3D03G01986230.1.CDS1"/>
    <property type="gene ID" value="TraesSTA3D03G01986230"/>
</dbReference>
<dbReference type="Proteomes" id="UP000019116">
    <property type="component" value="Chromosome 3D"/>
</dbReference>
<keyword evidence="1" id="KW-0732">Signal</keyword>
<sequence>MALRQLYICVLLVFLLLVVAFAGRPSTPQQTSMALARDDCYKTVTSVPKWCSGQFIQALFTGNKNIITEYCCAQLTCVGEATCASALHGVCPPPKTNLPCPPHQGGGIYDRHT</sequence>
<dbReference type="Gramene" id="TraesNOR3D03G02017340.1">
    <property type="protein sequence ID" value="TraesNOR3D03G02017340.1.CDS1"/>
    <property type="gene ID" value="TraesNOR3D03G02017340"/>
</dbReference>
<reference evidence="2" key="1">
    <citation type="submission" date="2018-08" db="EMBL/GenBank/DDBJ databases">
        <authorList>
            <person name="Rossello M."/>
        </authorList>
    </citation>
    <scope>NUCLEOTIDE SEQUENCE [LARGE SCALE GENOMIC DNA]</scope>
    <source>
        <strain evidence="2">cv. Chinese Spring</strain>
    </source>
</reference>
<feature type="chain" id="PRO_5043174913" description="Prolamin-like domain-containing protein" evidence="1">
    <location>
        <begin position="23"/>
        <end position="113"/>
    </location>
</feature>
<dbReference type="Gramene" id="TraesWEE_scaffold_022682_01G000400.1">
    <property type="protein sequence ID" value="TraesWEE_scaffold_022682_01G000400.1"/>
    <property type="gene ID" value="TraesWEE_scaffold_022682_01G000400"/>
</dbReference>
<dbReference type="Gramene" id="TraesJUL3D03G02009290.1">
    <property type="protein sequence ID" value="TraesJUL3D03G02009290.1.CDS1"/>
    <property type="gene ID" value="TraesJUL3D03G02009290"/>
</dbReference>
<dbReference type="AlphaFoldDB" id="A0A3B6H674"/>
<dbReference type="Gramene" id="TraesJAG3D03G01998040.1">
    <property type="protein sequence ID" value="TraesJAG3D03G01998040.1.CDS1"/>
    <property type="gene ID" value="TraesJAG3D03G01998040"/>
</dbReference>
<dbReference type="Gramene" id="TraesSYM3D03G02016310.1">
    <property type="protein sequence ID" value="TraesSYM3D03G02016310.1.CDS1"/>
    <property type="gene ID" value="TraesSYM3D03G02016310"/>
</dbReference>
<organism evidence="2">
    <name type="scientific">Triticum aestivum</name>
    <name type="common">Wheat</name>
    <dbReference type="NCBI Taxonomy" id="4565"/>
    <lineage>
        <taxon>Eukaryota</taxon>
        <taxon>Viridiplantae</taxon>
        <taxon>Streptophyta</taxon>
        <taxon>Embryophyta</taxon>
        <taxon>Tracheophyta</taxon>
        <taxon>Spermatophyta</taxon>
        <taxon>Magnoliopsida</taxon>
        <taxon>Liliopsida</taxon>
        <taxon>Poales</taxon>
        <taxon>Poaceae</taxon>
        <taxon>BOP clade</taxon>
        <taxon>Pooideae</taxon>
        <taxon>Triticodae</taxon>
        <taxon>Triticeae</taxon>
        <taxon>Triticinae</taxon>
        <taxon>Triticum</taxon>
    </lineage>
</organism>
<name>A0A3B6H674_WHEAT</name>
<accession>A0A3B6H674</accession>
<dbReference type="Gramene" id="TraesLDM3D03G01989250.1">
    <property type="protein sequence ID" value="TraesLDM3D03G01989250.1.CDS1"/>
    <property type="gene ID" value="TraesLDM3D03G01989250"/>
</dbReference>
<keyword evidence="3" id="KW-1185">Reference proteome</keyword>
<evidence type="ECO:0000313" key="2">
    <source>
        <dbReference type="EnsemblPlants" id="TraesCS3D02G504600.1.cds1"/>
    </source>
</evidence>
<evidence type="ECO:0000313" key="3">
    <source>
        <dbReference type="Proteomes" id="UP000019116"/>
    </source>
</evidence>
<dbReference type="Gramene" id="TraesCS3D03G1113400.1">
    <property type="protein sequence ID" value="TraesCS3D03G1113400.1.CDS1"/>
    <property type="gene ID" value="TraesCS3D03G1113400"/>
</dbReference>
<dbReference type="Gramene" id="TraesARI3D03G02025320.1">
    <property type="protein sequence ID" value="TraesARI3D03G02025320.1.CDS1"/>
    <property type="gene ID" value="TraesARI3D03G02025320"/>
</dbReference>
<dbReference type="EnsemblPlants" id="TraesCS3D02G504600.1">
    <property type="protein sequence ID" value="TraesCS3D02G504600.1.cds1"/>
    <property type="gene ID" value="TraesCS3D02G504600"/>
</dbReference>
<dbReference type="Gramene" id="TraesCLE_scaffold_016270_01G000200.1">
    <property type="protein sequence ID" value="TraesCLE_scaffold_016270_01G000200.1"/>
    <property type="gene ID" value="TraesCLE_scaffold_016270_01G000200"/>
</dbReference>
<dbReference type="Gramene" id="TraesRN3D0101165700.1">
    <property type="protein sequence ID" value="TraesRN3D0101165700.1"/>
    <property type="gene ID" value="TraesRN3D0101165700"/>
</dbReference>
<protein>
    <recommendedName>
        <fullName evidence="4">Prolamin-like domain-containing protein</fullName>
    </recommendedName>
</protein>
<dbReference type="Gramene" id="TraesROB_scaffold_063893_01G000100.1">
    <property type="protein sequence ID" value="TraesROB_scaffold_063893_01G000100.1"/>
    <property type="gene ID" value="TraesROB_scaffold_063893_01G000100"/>
</dbReference>
<dbReference type="OMA" id="PKTNLPC"/>
<proteinExistence type="predicted"/>
<reference evidence="2" key="2">
    <citation type="submission" date="2018-10" db="UniProtKB">
        <authorList>
            <consortium name="EnsemblPlants"/>
        </authorList>
    </citation>
    <scope>IDENTIFICATION</scope>
</reference>
<dbReference type="Gramene" id="TraesCS3D02G504600.1">
    <property type="protein sequence ID" value="TraesCS3D02G504600.1.cds1"/>
    <property type="gene ID" value="TraesCS3D02G504600"/>
</dbReference>
<dbReference type="OrthoDB" id="10447459at2759"/>